<proteinExistence type="predicted"/>
<organism evidence="2 3">
    <name type="scientific">Solea senegalensis</name>
    <name type="common">Senegalese sole</name>
    <dbReference type="NCBI Taxonomy" id="28829"/>
    <lineage>
        <taxon>Eukaryota</taxon>
        <taxon>Metazoa</taxon>
        <taxon>Chordata</taxon>
        <taxon>Craniata</taxon>
        <taxon>Vertebrata</taxon>
        <taxon>Euteleostomi</taxon>
        <taxon>Actinopterygii</taxon>
        <taxon>Neopterygii</taxon>
        <taxon>Teleostei</taxon>
        <taxon>Neoteleostei</taxon>
        <taxon>Acanthomorphata</taxon>
        <taxon>Carangaria</taxon>
        <taxon>Pleuronectiformes</taxon>
        <taxon>Pleuronectoidei</taxon>
        <taxon>Soleidae</taxon>
        <taxon>Solea</taxon>
    </lineage>
</organism>
<feature type="region of interest" description="Disordered" evidence="1">
    <location>
        <begin position="92"/>
        <end position="140"/>
    </location>
</feature>
<protein>
    <submittedName>
        <fullName evidence="2">Uncharacterized protein</fullName>
    </submittedName>
</protein>
<dbReference type="Proteomes" id="UP000693946">
    <property type="component" value="Linkage Group LG19"/>
</dbReference>
<name>A0AAV6RMR5_SOLSE</name>
<evidence type="ECO:0000313" key="2">
    <source>
        <dbReference type="EMBL" id="KAG7505277.1"/>
    </source>
</evidence>
<feature type="compositionally biased region" description="Polar residues" evidence="1">
    <location>
        <begin position="108"/>
        <end position="128"/>
    </location>
</feature>
<comment type="caution">
    <text evidence="2">The sequence shown here is derived from an EMBL/GenBank/DDBJ whole genome shotgun (WGS) entry which is preliminary data.</text>
</comment>
<sequence>MPVASETDLTLSSPTKQRVYPSEQSQIWSILFEISSGSQRRGMYSMLRWKCFPESSCSSWAPRRQLLEYTQLCVFIRETSCMRRSLTLSSTSLVPEESFPPPMATKDPANTQSTAADHLQPQTNSQAPQPVRSDPSRAPK</sequence>
<evidence type="ECO:0000313" key="3">
    <source>
        <dbReference type="Proteomes" id="UP000693946"/>
    </source>
</evidence>
<accession>A0AAV6RMR5</accession>
<reference evidence="2 3" key="1">
    <citation type="journal article" date="2021" name="Sci. Rep.">
        <title>Chromosome anchoring in Senegalese sole (Solea senegalensis) reveals sex-associated markers and genome rearrangements in flatfish.</title>
        <authorList>
            <person name="Guerrero-Cozar I."/>
            <person name="Gomez-Garrido J."/>
            <person name="Berbel C."/>
            <person name="Martinez-Blanch J.F."/>
            <person name="Alioto T."/>
            <person name="Claros M.G."/>
            <person name="Gagnaire P.A."/>
            <person name="Manchado M."/>
        </authorList>
    </citation>
    <scope>NUCLEOTIDE SEQUENCE [LARGE SCALE GENOMIC DNA]</scope>
    <source>
        <strain evidence="2">Sse05_10M</strain>
    </source>
</reference>
<dbReference type="EMBL" id="JAGKHQ010000011">
    <property type="protein sequence ID" value="KAG7505277.1"/>
    <property type="molecule type" value="Genomic_DNA"/>
</dbReference>
<gene>
    <name evidence="2" type="ORF">JOB18_027886</name>
</gene>
<dbReference type="AlphaFoldDB" id="A0AAV6RMR5"/>
<keyword evidence="3" id="KW-1185">Reference proteome</keyword>
<evidence type="ECO:0000256" key="1">
    <source>
        <dbReference type="SAM" id="MobiDB-lite"/>
    </source>
</evidence>